<dbReference type="STRING" id="565033.GACE_2016"/>
<dbReference type="Gene3D" id="1.20.120.330">
    <property type="entry name" value="Nucleotidyltransferases domain 2"/>
    <property type="match status" value="1"/>
</dbReference>
<dbReference type="AlphaFoldDB" id="A0A0A7GG28"/>
<gene>
    <name evidence="2" type="ORF">GACE_2016</name>
</gene>
<dbReference type="InterPro" id="IPR007842">
    <property type="entry name" value="HEPN_dom"/>
</dbReference>
<dbReference type="Proteomes" id="UP000030624">
    <property type="component" value="Chromosome"/>
</dbReference>
<dbReference type="HOGENOM" id="CLU_2747994_0_0_2"/>
<evidence type="ECO:0000313" key="3">
    <source>
        <dbReference type="Proteomes" id="UP000030624"/>
    </source>
</evidence>
<organism evidence="2 3">
    <name type="scientific">Geoglobus acetivorans</name>
    <dbReference type="NCBI Taxonomy" id="565033"/>
    <lineage>
        <taxon>Archaea</taxon>
        <taxon>Methanobacteriati</taxon>
        <taxon>Methanobacteriota</taxon>
        <taxon>Archaeoglobi</taxon>
        <taxon>Archaeoglobales</taxon>
        <taxon>Archaeoglobaceae</taxon>
        <taxon>Geoglobus</taxon>
    </lineage>
</organism>
<dbReference type="Pfam" id="PF05168">
    <property type="entry name" value="HEPN"/>
    <property type="match status" value="1"/>
</dbReference>
<feature type="domain" description="HEPN" evidence="1">
    <location>
        <begin position="3"/>
        <end position="60"/>
    </location>
</feature>
<dbReference type="KEGG" id="gac:GACE_2016"/>
<name>A0A0A7GG28_GEOAI</name>
<protein>
    <recommendedName>
        <fullName evidence="1">HEPN domain-containing protein</fullName>
    </recommendedName>
</protein>
<reference evidence="2 3" key="1">
    <citation type="journal article" date="2015" name="Appl. Environ. Microbiol.">
        <title>The Geoglobus acetivorans genome: Fe(III) reduction, acetate utilization, autotrophic growth, and degradation of aromatic compounds in a hyperthermophilic archaeon.</title>
        <authorList>
            <person name="Mardanov A.V."/>
            <person name="Slododkina G.B."/>
            <person name="Slobodkin A.I."/>
            <person name="Beletsky A.V."/>
            <person name="Gavrilov S.N."/>
            <person name="Kublanov I.V."/>
            <person name="Bonch-Osmolovskaya E.A."/>
            <person name="Skryabin K.G."/>
            <person name="Ravin N.V."/>
        </authorList>
    </citation>
    <scope>NUCLEOTIDE SEQUENCE [LARGE SCALE GENOMIC DNA]</scope>
    <source>
        <strain evidence="2 3">SBH6</strain>
    </source>
</reference>
<dbReference type="EMBL" id="CP009552">
    <property type="protein sequence ID" value="AIY91040.1"/>
    <property type="molecule type" value="Genomic_DNA"/>
</dbReference>
<accession>A0A0A7GG28</accession>
<evidence type="ECO:0000259" key="1">
    <source>
        <dbReference type="Pfam" id="PF05168"/>
    </source>
</evidence>
<proteinExistence type="predicted"/>
<dbReference type="eggNOG" id="arCOG01191">
    <property type="taxonomic scope" value="Archaea"/>
</dbReference>
<evidence type="ECO:0000313" key="2">
    <source>
        <dbReference type="EMBL" id="AIY91040.1"/>
    </source>
</evidence>
<sequence>MLLKLCIDIDESFKQLLEAEVDKLYPKAVEVRYPEVEYDVSFEEAKEAIELAEKVKDFVLKKLNINDSQG</sequence>